<gene>
    <name evidence="2" type="ORF">N864_11355</name>
</gene>
<dbReference type="EMBL" id="AWQS01000232">
    <property type="protein sequence ID" value="EWT04508.1"/>
    <property type="molecule type" value="Genomic_DNA"/>
</dbReference>
<evidence type="ECO:0000313" key="3">
    <source>
        <dbReference type="Proteomes" id="UP000019494"/>
    </source>
</evidence>
<accession>W9GIA4</accession>
<feature type="region of interest" description="Disordered" evidence="1">
    <location>
        <begin position="456"/>
        <end position="484"/>
    </location>
</feature>
<feature type="compositionally biased region" description="Basic and acidic residues" evidence="1">
    <location>
        <begin position="456"/>
        <end position="465"/>
    </location>
</feature>
<evidence type="ECO:0000256" key="1">
    <source>
        <dbReference type="SAM" id="MobiDB-lite"/>
    </source>
</evidence>
<dbReference type="PATRIC" id="fig|584657.3.peg.3611"/>
<dbReference type="RefSeq" id="WP_034720452.1">
    <property type="nucleotide sequence ID" value="NZ_AWQS01000232.1"/>
</dbReference>
<dbReference type="OrthoDB" id="4849091at2"/>
<reference evidence="3" key="1">
    <citation type="submission" date="2013-08" db="EMBL/GenBank/DDBJ databases">
        <title>Intrasporangium oryzae NRRL B-24470.</title>
        <authorList>
            <person name="Liu H."/>
            <person name="Wang G."/>
        </authorList>
    </citation>
    <scope>NUCLEOTIDE SEQUENCE [LARGE SCALE GENOMIC DNA]</scope>
    <source>
        <strain evidence="3">Q5-1</strain>
    </source>
</reference>
<name>W9GIA4_9MICO</name>
<organism evidence="2 3">
    <name type="scientific">Intrasporangium chromatireducens Q5-1</name>
    <dbReference type="NCBI Taxonomy" id="584657"/>
    <lineage>
        <taxon>Bacteria</taxon>
        <taxon>Bacillati</taxon>
        <taxon>Actinomycetota</taxon>
        <taxon>Actinomycetes</taxon>
        <taxon>Micrococcales</taxon>
        <taxon>Intrasporangiaceae</taxon>
        <taxon>Intrasporangium</taxon>
    </lineage>
</organism>
<evidence type="ECO:0000313" key="2">
    <source>
        <dbReference type="EMBL" id="EWT04508.1"/>
    </source>
</evidence>
<keyword evidence="3" id="KW-1185">Reference proteome</keyword>
<comment type="caution">
    <text evidence="2">The sequence shown here is derived from an EMBL/GenBank/DDBJ whole genome shotgun (WGS) entry which is preliminary data.</text>
</comment>
<sequence length="484" mass="50765">MSVRDPRSIGELLLQADITTRGLLFDVTGDDAPALLRTFGEVVESAAELWRALPTSATPGVARGGVMSQLEAIAKGMHRTQLRRNWPGAGPTDPRLVSVARTFTHAADLLARHAPPSAPALSARLETEVSAAQMRTMHALYVCSHAVAVSVGEHVRSLHAATAMKNLSSRATRGIPRGQEALSRLMAFEQLAGAYVGSRLVTALGGQHADPYAGLDRLMDALAGWDLAAHRSLARTPSAATIATVARGQAMTARCVQVMAHAAARTGQLDAHTYDRRLASALEHSTQAFSRLARLCDALTDASTRKIKPDLWETDAELQAASRELIHDGTTLAAPEVIAGRAELSRVGLVVASVITSGLEVATAVRDITATGSRLYAPAQLMLNAARQEIFGLGPGERETVGNLFAPRDLQLGRSAPLIEPIREALARASVDTVEAMSAASSAACALGSTLRVGDEPTATHDVSRPGHVPAPGKALAPGAGLGR</sequence>
<protein>
    <submittedName>
        <fullName evidence="2">Uncharacterized protein</fullName>
    </submittedName>
</protein>
<dbReference type="AlphaFoldDB" id="W9GIA4"/>
<dbReference type="Proteomes" id="UP000019494">
    <property type="component" value="Unassembled WGS sequence"/>
</dbReference>
<feature type="compositionally biased region" description="Low complexity" evidence="1">
    <location>
        <begin position="470"/>
        <end position="484"/>
    </location>
</feature>
<proteinExistence type="predicted"/>